<dbReference type="InterPro" id="IPR020588">
    <property type="entry name" value="RecA_ATP-bd"/>
</dbReference>
<keyword evidence="4" id="KW-0677">Repeat</keyword>
<dbReference type="OrthoDB" id="27015at2157"/>
<dbReference type="KEGG" id="tko:TK1932"/>
<evidence type="ECO:0000256" key="2">
    <source>
        <dbReference type="ARBA" id="ARBA00022553"/>
    </source>
</evidence>
<dbReference type="PRINTS" id="PR01874">
    <property type="entry name" value="DNAREPAIRADA"/>
</dbReference>
<dbReference type="InterPro" id="IPR010624">
    <property type="entry name" value="KaiC_dom"/>
</dbReference>
<dbReference type="Gene3D" id="3.40.50.300">
    <property type="entry name" value="P-loop containing nucleotide triphosphate hydrolases"/>
    <property type="match status" value="2"/>
</dbReference>
<dbReference type="SMART" id="SM00382">
    <property type="entry name" value="AAA"/>
    <property type="match status" value="2"/>
</dbReference>
<feature type="domain" description="KaiC" evidence="10">
    <location>
        <begin position="2"/>
        <end position="234"/>
    </location>
</feature>
<dbReference type="InterPro" id="IPR030665">
    <property type="entry name" value="KaiC"/>
</dbReference>
<feature type="domain" description="RecA family profile 1" evidence="9">
    <location>
        <begin position="234"/>
        <end position="387"/>
    </location>
</feature>
<dbReference type="PROSITE" id="PS51146">
    <property type="entry name" value="KAIC"/>
    <property type="match status" value="2"/>
</dbReference>
<dbReference type="PIRSF" id="PIRSF039117">
    <property type="entry name" value="KaiC"/>
    <property type="match status" value="1"/>
</dbReference>
<dbReference type="InParanoid" id="Q5JDP8"/>
<dbReference type="GO" id="GO:0140664">
    <property type="term" value="F:ATP-dependent DNA damage sensor activity"/>
    <property type="evidence" value="ECO:0007669"/>
    <property type="project" value="InterPro"/>
</dbReference>
<dbReference type="InterPro" id="IPR003593">
    <property type="entry name" value="AAA+_ATPase"/>
</dbReference>
<evidence type="ECO:0000256" key="4">
    <source>
        <dbReference type="ARBA" id="ARBA00022737"/>
    </source>
</evidence>
<evidence type="ECO:0000256" key="6">
    <source>
        <dbReference type="ARBA" id="ARBA00022777"/>
    </source>
</evidence>
<dbReference type="PhylomeDB" id="Q5JDP8"/>
<dbReference type="EC" id="2.7.11.1" evidence="1"/>
<dbReference type="SUPFAM" id="SSF52540">
    <property type="entry name" value="P-loop containing nucleoside triphosphate hydrolases"/>
    <property type="match status" value="2"/>
</dbReference>
<dbReference type="GO" id="GO:0006281">
    <property type="term" value="P:DNA repair"/>
    <property type="evidence" value="ECO:0007669"/>
    <property type="project" value="InterPro"/>
</dbReference>
<feature type="domain" description="KaiC" evidence="10">
    <location>
        <begin position="236"/>
        <end position="448"/>
    </location>
</feature>
<dbReference type="STRING" id="69014.TK1932"/>
<dbReference type="InterPro" id="IPR014774">
    <property type="entry name" value="KaiC-like_dom"/>
</dbReference>
<keyword evidence="12" id="KW-1185">Reference proteome</keyword>
<accession>Q5JDP8</accession>
<evidence type="ECO:0000256" key="5">
    <source>
        <dbReference type="ARBA" id="ARBA00022741"/>
    </source>
</evidence>
<evidence type="ECO:0000259" key="9">
    <source>
        <dbReference type="PROSITE" id="PS50162"/>
    </source>
</evidence>
<dbReference type="PROSITE" id="PS50162">
    <property type="entry name" value="RECA_2"/>
    <property type="match status" value="1"/>
</dbReference>
<dbReference type="PANTHER" id="PTHR43637:SF1">
    <property type="entry name" value="UPF0273 PROTEIN TM_0370"/>
    <property type="match status" value="1"/>
</dbReference>
<keyword evidence="8" id="KW-0067">ATP-binding</keyword>
<dbReference type="InterPro" id="IPR027417">
    <property type="entry name" value="P-loop_NTPase"/>
</dbReference>
<dbReference type="eggNOG" id="arCOG01174">
    <property type="taxonomic scope" value="Archaea"/>
</dbReference>
<dbReference type="GO" id="GO:0016787">
    <property type="term" value="F:hydrolase activity"/>
    <property type="evidence" value="ECO:0007669"/>
    <property type="project" value="UniProtKB-KW"/>
</dbReference>
<dbReference type="GO" id="GO:0003677">
    <property type="term" value="F:DNA binding"/>
    <property type="evidence" value="ECO:0007669"/>
    <property type="project" value="InterPro"/>
</dbReference>
<dbReference type="GO" id="GO:0004674">
    <property type="term" value="F:protein serine/threonine kinase activity"/>
    <property type="evidence" value="ECO:0007669"/>
    <property type="project" value="UniProtKB-EC"/>
</dbReference>
<dbReference type="Pfam" id="PF06745">
    <property type="entry name" value="ATPase"/>
    <property type="match status" value="2"/>
</dbReference>
<dbReference type="FunFam" id="3.40.50.300:FF:005463">
    <property type="entry name" value="ATPase, RecA superfamily"/>
    <property type="match status" value="1"/>
</dbReference>
<dbReference type="Proteomes" id="UP000000536">
    <property type="component" value="Chromosome"/>
</dbReference>
<sequence length="448" mass="49938">MELIPTGIPSLDKALNGGFSRGSTILLAGNPGSGKTHLAIHVLYNNMRRGLKGVYVSFAETKKQFYRNALQSGIDLSKMEGVNLFRFYDMLTVPKDELEGMIAFLIDDIVEFKPDIIVFDSVTVFGQMFGEEYLRSFLHSIIGRLVNAFDALAILIDEIPYGEKRVGFGLEEFVVDGVIVLELERMGEVIRRYLTIPKMRGRPLKRAAYEYVITDRGLEVLAIPELEFTESEAPKSRLKTGILGLDELLGGGLYEGSITLIAGPTGSGKTILALNLASNLSKSGKKVLYIAYEESLAALRDTLEKLGLEENFRIVSMVPEGRTPVEYYALIKDLIEKEGFDVLVIDSLSAMESHMDEKEFIKAVRYLQLLTKEKGVTFVLTYITGSTYKLATTGFSTLVDNLIFLTYDVPERVGESLKRHILVLKARRSRNDPTLKDFTIGEGGIRIE</sequence>
<reference evidence="11 12" key="1">
    <citation type="journal article" date="2005" name="Genome Res.">
        <title>Complete genome sequence of the hyperthermophilic archaeon Thermococcus kodakaraensis KOD1 and comparison with Pyrococcus genomes.</title>
        <authorList>
            <person name="Fukui T."/>
            <person name="Atomi H."/>
            <person name="Kanai T."/>
            <person name="Matsumi R."/>
            <person name="Fujiwara S."/>
            <person name="Imanaka T."/>
        </authorList>
    </citation>
    <scope>NUCLEOTIDE SEQUENCE [LARGE SCALE GENOMIC DNA]</scope>
    <source>
        <strain evidence="12">ATCC BAA-918 / JCM 12380 / KOD1</strain>
    </source>
</reference>
<name>Q5JDP8_THEKO</name>
<keyword evidence="5" id="KW-0547">Nucleotide-binding</keyword>
<dbReference type="EMBL" id="AP006878">
    <property type="protein sequence ID" value="BAD86121.1"/>
    <property type="molecule type" value="Genomic_DNA"/>
</dbReference>
<evidence type="ECO:0000256" key="3">
    <source>
        <dbReference type="ARBA" id="ARBA00022679"/>
    </source>
</evidence>
<dbReference type="EnsemblBacteria" id="BAD86121">
    <property type="protein sequence ID" value="BAD86121"/>
    <property type="gene ID" value="TK1932"/>
</dbReference>
<dbReference type="GO" id="GO:0005524">
    <property type="term" value="F:ATP binding"/>
    <property type="evidence" value="ECO:0007669"/>
    <property type="project" value="UniProtKB-KW"/>
</dbReference>
<organism evidence="11 12">
    <name type="scientific">Thermococcus kodakarensis (strain ATCC BAA-918 / JCM 12380 / KOD1)</name>
    <name type="common">Pyrococcus kodakaraensis (strain KOD1)</name>
    <dbReference type="NCBI Taxonomy" id="69014"/>
    <lineage>
        <taxon>Archaea</taxon>
        <taxon>Methanobacteriati</taxon>
        <taxon>Methanobacteriota</taxon>
        <taxon>Thermococci</taxon>
        <taxon>Thermococcales</taxon>
        <taxon>Thermococcaceae</taxon>
        <taxon>Thermococcus</taxon>
    </lineage>
</organism>
<dbReference type="AlphaFoldDB" id="Q5JDP8"/>
<dbReference type="RefSeq" id="WP_011250882.1">
    <property type="nucleotide sequence ID" value="NC_006624.1"/>
</dbReference>
<evidence type="ECO:0000313" key="12">
    <source>
        <dbReference type="Proteomes" id="UP000000536"/>
    </source>
</evidence>
<dbReference type="GeneID" id="78448463"/>
<dbReference type="PATRIC" id="fig|69014.16.peg.1888"/>
<keyword evidence="3" id="KW-0808">Transferase</keyword>
<keyword evidence="7" id="KW-0378">Hydrolase</keyword>
<keyword evidence="6" id="KW-0418">Kinase</keyword>
<evidence type="ECO:0000256" key="8">
    <source>
        <dbReference type="ARBA" id="ARBA00022840"/>
    </source>
</evidence>
<keyword evidence="2" id="KW-0597">Phosphoprotein</keyword>
<proteinExistence type="predicted"/>
<evidence type="ECO:0000256" key="1">
    <source>
        <dbReference type="ARBA" id="ARBA00012513"/>
    </source>
</evidence>
<protein>
    <recommendedName>
        <fullName evidence="1">non-specific serine/threonine protein kinase</fullName>
        <ecNumber evidence="1">2.7.11.1</ecNumber>
    </recommendedName>
</protein>
<evidence type="ECO:0000313" key="11">
    <source>
        <dbReference type="EMBL" id="BAD86121.1"/>
    </source>
</evidence>
<evidence type="ECO:0000259" key="10">
    <source>
        <dbReference type="PROSITE" id="PS51146"/>
    </source>
</evidence>
<evidence type="ECO:0000256" key="7">
    <source>
        <dbReference type="ARBA" id="ARBA00022801"/>
    </source>
</evidence>
<gene>
    <name evidence="11" type="ordered locus">TK1932</name>
</gene>
<dbReference type="HOGENOM" id="CLU_023669_4_1_2"/>
<dbReference type="PANTHER" id="PTHR43637">
    <property type="entry name" value="UPF0273 PROTEIN TM_0370"/>
    <property type="match status" value="1"/>
</dbReference>